<dbReference type="OrthoDB" id="534849at2759"/>
<sequence>MEASKIKDPHSTSRLVWHRAGTGRARELKGTAPTPTAVSGEALPSGSGTRGRREARPVALHTHSYTYVFSRLTHHTHRTQLQRAFCEGLYGAPPAEPNSAFYTELDERLRRQTSTLTAVRNKLAAESLAAAGRGGGGGEGQEQGYGDDEEDEEGVDTMALRRAVNSSLTRQIEFFTSCMERYCGTAPRPGPCACCPPGCSCGCVRQDGGPGGRGAPWRAASQAPQRHG</sequence>
<keyword evidence="3" id="KW-1185">Reference proteome</keyword>
<organism evidence="2 3">
    <name type="scientific">Pleodorina starrii</name>
    <dbReference type="NCBI Taxonomy" id="330485"/>
    <lineage>
        <taxon>Eukaryota</taxon>
        <taxon>Viridiplantae</taxon>
        <taxon>Chlorophyta</taxon>
        <taxon>core chlorophytes</taxon>
        <taxon>Chlorophyceae</taxon>
        <taxon>CS clade</taxon>
        <taxon>Chlamydomonadales</taxon>
        <taxon>Volvocaceae</taxon>
        <taxon>Pleodorina</taxon>
    </lineage>
</organism>
<dbReference type="Proteomes" id="UP001165080">
    <property type="component" value="Unassembled WGS sequence"/>
</dbReference>
<feature type="compositionally biased region" description="Gly residues" evidence="1">
    <location>
        <begin position="132"/>
        <end position="143"/>
    </location>
</feature>
<dbReference type="AlphaFoldDB" id="A0A9W6F6A4"/>
<evidence type="ECO:0000313" key="3">
    <source>
        <dbReference type="Proteomes" id="UP001165080"/>
    </source>
</evidence>
<accession>A0A9W6F6A4</accession>
<dbReference type="EMBL" id="BRXU01000018">
    <property type="protein sequence ID" value="GLC57316.1"/>
    <property type="molecule type" value="Genomic_DNA"/>
</dbReference>
<gene>
    <name evidence="2" type="primary">PLEST007954</name>
    <name evidence="2" type="ORF">PLESTB_001211000</name>
</gene>
<feature type="region of interest" description="Disordered" evidence="1">
    <location>
        <begin position="130"/>
        <end position="154"/>
    </location>
</feature>
<feature type="compositionally biased region" description="Acidic residues" evidence="1">
    <location>
        <begin position="145"/>
        <end position="154"/>
    </location>
</feature>
<protein>
    <submittedName>
        <fullName evidence="2">Uncharacterized protein</fullName>
    </submittedName>
</protein>
<evidence type="ECO:0000313" key="2">
    <source>
        <dbReference type="EMBL" id="GLC57316.1"/>
    </source>
</evidence>
<feature type="region of interest" description="Disordered" evidence="1">
    <location>
        <begin position="19"/>
        <end position="54"/>
    </location>
</feature>
<evidence type="ECO:0000256" key="1">
    <source>
        <dbReference type="SAM" id="MobiDB-lite"/>
    </source>
</evidence>
<proteinExistence type="predicted"/>
<feature type="region of interest" description="Disordered" evidence="1">
    <location>
        <begin position="209"/>
        <end position="228"/>
    </location>
</feature>
<reference evidence="2 3" key="1">
    <citation type="journal article" date="2023" name="Commun. Biol.">
        <title>Reorganization of the ancestral sex-determining regions during the evolution of trioecy in Pleodorina starrii.</title>
        <authorList>
            <person name="Takahashi K."/>
            <person name="Suzuki S."/>
            <person name="Kawai-Toyooka H."/>
            <person name="Yamamoto K."/>
            <person name="Hamaji T."/>
            <person name="Ootsuki R."/>
            <person name="Yamaguchi H."/>
            <person name="Kawachi M."/>
            <person name="Higashiyama T."/>
            <person name="Nozaki H."/>
        </authorList>
    </citation>
    <scope>NUCLEOTIDE SEQUENCE [LARGE SCALE GENOMIC DNA]</scope>
    <source>
        <strain evidence="2 3">NIES-4479</strain>
    </source>
</reference>
<name>A0A9W6F6A4_9CHLO</name>
<comment type="caution">
    <text evidence="2">The sequence shown here is derived from an EMBL/GenBank/DDBJ whole genome shotgun (WGS) entry which is preliminary data.</text>
</comment>